<evidence type="ECO:0000313" key="1">
    <source>
        <dbReference type="EMBL" id="PSL48672.1"/>
    </source>
</evidence>
<name>A0A2P8HR60_SACCR</name>
<organism evidence="1 2">
    <name type="scientific">Saccharothrix carnea</name>
    <dbReference type="NCBI Taxonomy" id="1280637"/>
    <lineage>
        <taxon>Bacteria</taxon>
        <taxon>Bacillati</taxon>
        <taxon>Actinomycetota</taxon>
        <taxon>Actinomycetes</taxon>
        <taxon>Pseudonocardiales</taxon>
        <taxon>Pseudonocardiaceae</taxon>
        <taxon>Saccharothrix</taxon>
    </lineage>
</organism>
<comment type="caution">
    <text evidence="1">The sequence shown here is derived from an EMBL/GenBank/DDBJ whole genome shotgun (WGS) entry which is preliminary data.</text>
</comment>
<dbReference type="AlphaFoldDB" id="A0A2P8HR60"/>
<proteinExistence type="predicted"/>
<dbReference type="OrthoDB" id="3693305at2"/>
<dbReference type="Pfam" id="PF10824">
    <property type="entry name" value="T7SS_ESX_EspC"/>
    <property type="match status" value="1"/>
</dbReference>
<keyword evidence="2" id="KW-1185">Reference proteome</keyword>
<dbReference type="GO" id="GO:0009306">
    <property type="term" value="P:protein secretion"/>
    <property type="evidence" value="ECO:0007669"/>
    <property type="project" value="InterPro"/>
</dbReference>
<protein>
    <submittedName>
        <fullName evidence="1">Excreted virulence factor EspC (Type VII ESX diderm)</fullName>
    </submittedName>
</protein>
<evidence type="ECO:0000313" key="2">
    <source>
        <dbReference type="Proteomes" id="UP000241118"/>
    </source>
</evidence>
<gene>
    <name evidence="1" type="ORF">B0I31_12459</name>
</gene>
<accession>A0A2P8HR60</accession>
<sequence>MSGFDVDAEQLRRHATTVAGIADQLSGVSDRAPDRMADGALGTFTRFLTAELSVALGQANAAISDVSAAVDAVSVALRRSADGYQRTDEHSADHLVQEYRR</sequence>
<dbReference type="RefSeq" id="WP_106620170.1">
    <property type="nucleotide sequence ID" value="NZ_PYAX01000024.1"/>
</dbReference>
<dbReference type="InterPro" id="IPR022536">
    <property type="entry name" value="EspC"/>
</dbReference>
<dbReference type="Proteomes" id="UP000241118">
    <property type="component" value="Unassembled WGS sequence"/>
</dbReference>
<dbReference type="EMBL" id="PYAX01000024">
    <property type="protein sequence ID" value="PSL48672.1"/>
    <property type="molecule type" value="Genomic_DNA"/>
</dbReference>
<reference evidence="1 2" key="1">
    <citation type="submission" date="2018-03" db="EMBL/GenBank/DDBJ databases">
        <title>Genomic Encyclopedia of Type Strains, Phase III (KMG-III): the genomes of soil and plant-associated and newly described type strains.</title>
        <authorList>
            <person name="Whitman W."/>
        </authorList>
    </citation>
    <scope>NUCLEOTIDE SEQUENCE [LARGE SCALE GENOMIC DNA]</scope>
    <source>
        <strain evidence="1 2">CGMCC 4.7097</strain>
    </source>
</reference>